<reference evidence="9 10" key="1">
    <citation type="submission" date="2024-04" db="EMBL/GenBank/DDBJ databases">
        <authorList>
            <consortium name="Genoscope - CEA"/>
            <person name="William W."/>
        </authorList>
    </citation>
    <scope>NUCLEOTIDE SEQUENCE [LARGE SCALE GENOMIC DNA]</scope>
</reference>
<keyword evidence="3" id="KW-0677">Repeat</keyword>
<feature type="region of interest" description="Disordered" evidence="7">
    <location>
        <begin position="1121"/>
        <end position="1181"/>
    </location>
</feature>
<feature type="domain" description="C3H1-type" evidence="8">
    <location>
        <begin position="429"/>
        <end position="456"/>
    </location>
</feature>
<feature type="compositionally biased region" description="Acidic residues" evidence="7">
    <location>
        <begin position="1046"/>
        <end position="1059"/>
    </location>
</feature>
<feature type="region of interest" description="Disordered" evidence="7">
    <location>
        <begin position="1251"/>
        <end position="1324"/>
    </location>
</feature>
<feature type="compositionally biased region" description="Acidic residues" evidence="7">
    <location>
        <begin position="223"/>
        <end position="245"/>
    </location>
</feature>
<feature type="region of interest" description="Disordered" evidence="7">
    <location>
        <begin position="938"/>
        <end position="1104"/>
    </location>
</feature>
<evidence type="ECO:0000256" key="7">
    <source>
        <dbReference type="SAM" id="MobiDB-lite"/>
    </source>
</evidence>
<feature type="compositionally biased region" description="Polar residues" evidence="7">
    <location>
        <begin position="1572"/>
        <end position="1583"/>
    </location>
</feature>
<evidence type="ECO:0000313" key="10">
    <source>
        <dbReference type="Proteomes" id="UP001497497"/>
    </source>
</evidence>
<feature type="compositionally biased region" description="Basic residues" evidence="7">
    <location>
        <begin position="196"/>
        <end position="211"/>
    </location>
</feature>
<dbReference type="Proteomes" id="UP001497497">
    <property type="component" value="Unassembled WGS sequence"/>
</dbReference>
<evidence type="ECO:0000313" key="9">
    <source>
        <dbReference type="EMBL" id="CAL1532429.1"/>
    </source>
</evidence>
<dbReference type="InterPro" id="IPR000571">
    <property type="entry name" value="Znf_CCCH"/>
</dbReference>
<feature type="compositionally biased region" description="Basic and acidic residues" evidence="7">
    <location>
        <begin position="1596"/>
        <end position="1612"/>
    </location>
</feature>
<feature type="compositionally biased region" description="Basic residues" evidence="7">
    <location>
        <begin position="90"/>
        <end position="111"/>
    </location>
</feature>
<comment type="caution">
    <text evidence="9">The sequence shown here is derived from an EMBL/GenBank/DDBJ whole genome shotgun (WGS) entry which is preliminary data.</text>
</comment>
<dbReference type="InterPro" id="IPR045124">
    <property type="entry name" value="Su(sable)-like"/>
</dbReference>
<name>A0AAV2HF45_LYMST</name>
<dbReference type="EMBL" id="CAXITT010000116">
    <property type="protein sequence ID" value="CAL1532429.1"/>
    <property type="molecule type" value="Genomic_DNA"/>
</dbReference>
<feature type="compositionally biased region" description="Acidic residues" evidence="7">
    <location>
        <begin position="31"/>
        <end position="43"/>
    </location>
</feature>
<dbReference type="InterPro" id="IPR036855">
    <property type="entry name" value="Znf_CCCH_sf"/>
</dbReference>
<feature type="domain" description="C3H1-type" evidence="8">
    <location>
        <begin position="492"/>
        <end position="515"/>
    </location>
</feature>
<keyword evidence="1" id="KW-0597">Phosphoprotein</keyword>
<feature type="compositionally biased region" description="Basic and acidic residues" evidence="7">
    <location>
        <begin position="77"/>
        <end position="89"/>
    </location>
</feature>
<dbReference type="PROSITE" id="PS50103">
    <property type="entry name" value="ZF_C3H1"/>
    <property type="match status" value="3"/>
</dbReference>
<feature type="region of interest" description="Disordered" evidence="7">
    <location>
        <begin position="1538"/>
        <end position="1799"/>
    </location>
</feature>
<protein>
    <recommendedName>
        <fullName evidence="8">C3H1-type domain-containing protein</fullName>
    </recommendedName>
</protein>
<evidence type="ECO:0000256" key="2">
    <source>
        <dbReference type="ARBA" id="ARBA00022723"/>
    </source>
</evidence>
<evidence type="ECO:0000256" key="4">
    <source>
        <dbReference type="ARBA" id="ARBA00022771"/>
    </source>
</evidence>
<feature type="compositionally biased region" description="Low complexity" evidence="7">
    <location>
        <begin position="1082"/>
        <end position="1104"/>
    </location>
</feature>
<feature type="compositionally biased region" description="Polar residues" evidence="7">
    <location>
        <begin position="1139"/>
        <end position="1152"/>
    </location>
</feature>
<feature type="zinc finger region" description="C3H1-type" evidence="6">
    <location>
        <begin position="492"/>
        <end position="515"/>
    </location>
</feature>
<organism evidence="9 10">
    <name type="scientific">Lymnaea stagnalis</name>
    <name type="common">Great pond snail</name>
    <name type="synonym">Helix stagnalis</name>
    <dbReference type="NCBI Taxonomy" id="6523"/>
    <lineage>
        <taxon>Eukaryota</taxon>
        <taxon>Metazoa</taxon>
        <taxon>Spiralia</taxon>
        <taxon>Lophotrochozoa</taxon>
        <taxon>Mollusca</taxon>
        <taxon>Gastropoda</taxon>
        <taxon>Heterobranchia</taxon>
        <taxon>Euthyneura</taxon>
        <taxon>Panpulmonata</taxon>
        <taxon>Hygrophila</taxon>
        <taxon>Lymnaeoidea</taxon>
        <taxon>Lymnaeidae</taxon>
        <taxon>Lymnaea</taxon>
    </lineage>
</organism>
<keyword evidence="4 6" id="KW-0863">Zinc-finger</keyword>
<gene>
    <name evidence="9" type="ORF">GSLYS_00006508001</name>
</gene>
<evidence type="ECO:0000256" key="3">
    <source>
        <dbReference type="ARBA" id="ARBA00022737"/>
    </source>
</evidence>
<evidence type="ECO:0000256" key="1">
    <source>
        <dbReference type="ARBA" id="ARBA00022553"/>
    </source>
</evidence>
<keyword evidence="10" id="KW-1185">Reference proteome</keyword>
<feature type="compositionally biased region" description="Basic and acidic residues" evidence="7">
    <location>
        <begin position="263"/>
        <end position="289"/>
    </location>
</feature>
<feature type="compositionally biased region" description="Basic and acidic residues" evidence="7">
    <location>
        <begin position="112"/>
        <end position="128"/>
    </location>
</feature>
<dbReference type="Gene3D" id="4.10.1000.10">
    <property type="entry name" value="Zinc finger, CCCH-type"/>
    <property type="match status" value="1"/>
</dbReference>
<dbReference type="PANTHER" id="PTHR13119:SF12">
    <property type="entry name" value="PROTEIN SUPPRESSOR OF SABLE"/>
    <property type="match status" value="1"/>
</dbReference>
<feature type="compositionally biased region" description="Basic and acidic residues" evidence="7">
    <location>
        <begin position="1293"/>
        <end position="1302"/>
    </location>
</feature>
<feature type="compositionally biased region" description="Basic and acidic residues" evidence="7">
    <location>
        <begin position="8"/>
        <end position="21"/>
    </location>
</feature>
<feature type="domain" description="C3H1-type" evidence="8">
    <location>
        <begin position="458"/>
        <end position="485"/>
    </location>
</feature>
<proteinExistence type="predicted"/>
<feature type="compositionally biased region" description="Basic and acidic residues" evidence="7">
    <location>
        <begin position="44"/>
        <end position="53"/>
    </location>
</feature>
<feature type="compositionally biased region" description="Basic and acidic residues" evidence="7">
    <location>
        <begin position="145"/>
        <end position="156"/>
    </location>
</feature>
<feature type="compositionally biased region" description="Basic and acidic residues" evidence="7">
    <location>
        <begin position="1699"/>
        <end position="1715"/>
    </location>
</feature>
<dbReference type="Pfam" id="PF00642">
    <property type="entry name" value="zf-CCCH"/>
    <property type="match status" value="1"/>
</dbReference>
<sequence length="1818" mass="199720">MRNMSELIDAKPSTDDGEHTYQDIPKTSMDVADDDGIDGEIEDDGHIAADRKSVSGKRSKAASESSNRELHSTNNKDNGDAKKHRTSSDRRHHHHHHHGNSNHRDRRRRSSGHSDADADLHGSDEDFKSSGGGQSRRRSGSSVDSHLEHSLVDKNSHSSPRKQDRSHRGRSRHSADDYAELGGFNESQEDPLASIHSRRTIKAKRDSHRRSHMETVSEKFEAEDGEILEDGELDDEEDAGDEEREVGETSKSDVEVSPPKSSGQDDRKGEKLDRKKTNYKDKRKRESDAKKKRSKKHSEVEKTDNQNGPAPAWGSGYQGPKPKAALFRNKSPRYGRGSKGYQSPPGLYDSPSYSEDSEDETAITKSLTEGYIDASVAADEKEGIFNSKLSLKKKKRERNSERNDRKRSRNQENKSEGPPKKRALVDMAMSDRPACKFYMEGKCTKGSGCPFNHGVEKPRKMEVCKYHLTVKGCHKERCQYMHHILFISINFPCKYYHTGAKCYSGDRCKFSHDPLTEETRKALAMRVDEDDIIDMEEEQDYDYEYRSSRDYDGRSRPSLLGSPPRFRKEMNVKKIPSLFEIEVHPPGQSPKPSPQAVRLHLSNHRPSGFYSETNVSPSPGMGANSGHMNPANMGTMNNSGSRPMGQNNQGAMNQNNLGGQGLLQAPMRSGNMMGNNRPNMVMNNQQGMPQRPGNGNPVQFMGPRQVNTNSQQIGGNVPVLDMLEAVLHIVGPNANMGNNIRPSNMNMGQNNMNMGQNNMNMGQNNMNMGQNNMNMGQNNMNMGQNNMNMGQNNMNMGPSNMNVGQNNMNIGNNNMGVGPNSRQGNVNISSNNMSANMGSNNVNTSQQMISPNGNMGINQNLGSNSNMAPVVPNTMVTVNENLASGGAGVVQGMSCPNMGQEVGIMDMDYRIKRDIDEIEEASQDLTELDKIRRQIQEQIEKEDEEREDDDEESGVDAESKKQGLGHELSPERSDDSQNKEDLRDEKGNLKESEADLENIEIPAHLPKKQRELFKRIQQQQLLREKERERQEAQKAAEEAEAKVKAEEDDWYSSDDDGDDGEKKPKLTDVLKKLNQETMTKQSSGSTFTSGPTTNSESTVTSTPSTASAFNIMQMINAIKCQTSSSASSPTTAETGGLSPGQNNSLQSSSNVDPRQRRSSMASSPASPPTEDSTKSPLYHPSMPSLQLQTLTVDPPVVSARPMKPLVYGVVKISIDFPKPYTHLPKDVNASDPVFKNDPRIKWHLQYLEKQQAEQPKKTIADTEKAQKPSDPRLKKSDPRMTKAGDSPGSGRGDGSKPVDPRLQKLQTVSRPVDPRLARQAAGNLDPRLVRQMSQDNSNFMSGSVGMMGNSLAVSTMGGPMNQMGGPMNQMGGPMNQVGGPMNQLGGPMNQIVGPMNQMGGPMNQMGGPINQMGGPINQMGGPLNSLMGGPMNQMGLPLGGLMNSMRGPMNSMGGSMGNQMGGPMNKPVAHMSNQLGGQMNQMGGGQGRQMNMNPGNMNMMGGQINGQMSGSMTNQINGPINQNGLAANSINRMGGPQVAPSGVIGGPGLLTNDSSVLDPRLKSSADPRLGNQRPSNDPRSGNNDPRFKAKLSIPKEQPKNLKDPRSLNRDPRSVGSPKIDGSLEPKVVGISQDKAKIPIDSRQNSNDLLQSGSLPFSNWSSGQSDTSLSNRDWHPDTNDKLDIDERLSPSSAMQDLDSDCQKQNRKFDYRNDPRFKRVKRFTGQRTSSMDYSSPLGVDDPQTAGEEAGDGNNYNSYNRPKISNKDPRNNRNVPSPSLPDTLEDFDLPDSPTLTVSEPEADLKVKDLFKAIDPTASPFC</sequence>
<feature type="region of interest" description="Disordered" evidence="7">
    <location>
        <begin position="389"/>
        <end position="423"/>
    </location>
</feature>
<feature type="compositionally biased region" description="Basic and acidic residues" evidence="7">
    <location>
        <begin position="398"/>
        <end position="419"/>
    </location>
</feature>
<dbReference type="GO" id="GO:0005634">
    <property type="term" value="C:nucleus"/>
    <property type="evidence" value="ECO:0007669"/>
    <property type="project" value="TreeGrafter"/>
</dbReference>
<dbReference type="GO" id="GO:0045892">
    <property type="term" value="P:negative regulation of DNA-templated transcription"/>
    <property type="evidence" value="ECO:0007669"/>
    <property type="project" value="InterPro"/>
</dbReference>
<dbReference type="GO" id="GO:0008270">
    <property type="term" value="F:zinc ion binding"/>
    <property type="evidence" value="ECO:0007669"/>
    <property type="project" value="UniProtKB-KW"/>
</dbReference>
<evidence type="ECO:0000256" key="6">
    <source>
        <dbReference type="PROSITE-ProRule" id="PRU00723"/>
    </source>
</evidence>
<feature type="zinc finger region" description="C3H1-type" evidence="6">
    <location>
        <begin position="429"/>
        <end position="456"/>
    </location>
</feature>
<dbReference type="InterPro" id="IPR054361">
    <property type="entry name" value="Znf-CCCH_ZC3H4/6/8"/>
</dbReference>
<feature type="compositionally biased region" description="Acidic residues" evidence="7">
    <location>
        <begin position="940"/>
        <end position="955"/>
    </location>
</feature>
<feature type="zinc finger region" description="C3H1-type" evidence="6">
    <location>
        <begin position="458"/>
        <end position="485"/>
    </location>
</feature>
<keyword evidence="5 6" id="KW-0862">Zinc</keyword>
<feature type="compositionally biased region" description="Polar residues" evidence="7">
    <location>
        <begin position="1641"/>
        <end position="1670"/>
    </location>
</feature>
<feature type="compositionally biased region" description="Basic and acidic residues" evidence="7">
    <location>
        <begin position="1251"/>
        <end position="1282"/>
    </location>
</feature>
<keyword evidence="2 6" id="KW-0479">Metal-binding</keyword>
<feature type="region of interest" description="Disordered" evidence="7">
    <location>
        <begin position="1"/>
        <end position="365"/>
    </location>
</feature>
<feature type="compositionally biased region" description="Basic and acidic residues" evidence="7">
    <location>
        <begin position="968"/>
        <end position="993"/>
    </location>
</feature>
<evidence type="ECO:0000256" key="5">
    <source>
        <dbReference type="ARBA" id="ARBA00022833"/>
    </source>
</evidence>
<feature type="compositionally biased region" description="Low complexity" evidence="7">
    <location>
        <begin position="1122"/>
        <end position="1134"/>
    </location>
</feature>
<dbReference type="SUPFAM" id="SSF90229">
    <property type="entry name" value="CCCH zinc finger"/>
    <property type="match status" value="2"/>
</dbReference>
<dbReference type="PANTHER" id="PTHR13119">
    <property type="entry name" value="ZINC FINGER CCCH DOMAIN-CONTAINING PROTEI"/>
    <property type="match status" value="1"/>
</dbReference>
<dbReference type="SMART" id="SM00356">
    <property type="entry name" value="ZnF_C3H1"/>
    <property type="match status" value="3"/>
</dbReference>
<feature type="compositionally biased region" description="Basic and acidic residues" evidence="7">
    <location>
        <begin position="1022"/>
        <end position="1045"/>
    </location>
</feature>
<feature type="compositionally biased region" description="Basic and acidic residues" evidence="7">
    <location>
        <begin position="212"/>
        <end position="222"/>
    </location>
</feature>
<dbReference type="Pfam" id="PF22623">
    <property type="entry name" value="zf-CCCH_9"/>
    <property type="match status" value="1"/>
</dbReference>
<feature type="compositionally biased region" description="Basic and acidic residues" evidence="7">
    <location>
        <begin position="1060"/>
        <end position="1074"/>
    </location>
</feature>
<feature type="compositionally biased region" description="Basic and acidic residues" evidence="7">
    <location>
        <begin position="1671"/>
        <end position="1687"/>
    </location>
</feature>
<evidence type="ECO:0000259" key="8">
    <source>
        <dbReference type="PROSITE" id="PS50103"/>
    </source>
</evidence>
<dbReference type="GO" id="GO:0003723">
    <property type="term" value="F:RNA binding"/>
    <property type="evidence" value="ECO:0007669"/>
    <property type="project" value="InterPro"/>
</dbReference>
<accession>A0AAV2HF45</accession>